<reference evidence="2" key="1">
    <citation type="journal article" date="2019" name="Int. J. Syst. Evol. Microbiol.">
        <title>The Global Catalogue of Microorganisms (GCM) 10K type strain sequencing project: providing services to taxonomists for standard genome sequencing and annotation.</title>
        <authorList>
            <consortium name="The Broad Institute Genomics Platform"/>
            <consortium name="The Broad Institute Genome Sequencing Center for Infectious Disease"/>
            <person name="Wu L."/>
            <person name="Ma J."/>
        </authorList>
    </citation>
    <scope>NUCLEOTIDE SEQUENCE [LARGE SCALE GENOMIC DNA]</scope>
    <source>
        <strain evidence="2">CCUG 66188</strain>
    </source>
</reference>
<gene>
    <name evidence="1" type="ORF">ACFO6W_00115</name>
</gene>
<dbReference type="Proteomes" id="UP001596023">
    <property type="component" value="Unassembled WGS sequence"/>
</dbReference>
<proteinExistence type="predicted"/>
<evidence type="ECO:0000313" key="2">
    <source>
        <dbReference type="Proteomes" id="UP001596023"/>
    </source>
</evidence>
<keyword evidence="2" id="KW-1185">Reference proteome</keyword>
<dbReference type="RefSeq" id="WP_379993271.1">
    <property type="nucleotide sequence ID" value="NZ_JBHSGN010000002.1"/>
</dbReference>
<protein>
    <submittedName>
        <fullName evidence="1">Uncharacterized protein</fullName>
    </submittedName>
</protein>
<name>A0ABV9KPH4_9BACT</name>
<dbReference type="EMBL" id="JBHSGN010000002">
    <property type="protein sequence ID" value="MFC4672087.1"/>
    <property type="molecule type" value="Genomic_DNA"/>
</dbReference>
<evidence type="ECO:0000313" key="1">
    <source>
        <dbReference type="EMBL" id="MFC4672087.1"/>
    </source>
</evidence>
<comment type="caution">
    <text evidence="1">The sequence shown here is derived from an EMBL/GenBank/DDBJ whole genome shotgun (WGS) entry which is preliminary data.</text>
</comment>
<organism evidence="1 2">
    <name type="scientific">Dysgonomonas termitidis</name>
    <dbReference type="NCBI Taxonomy" id="1516126"/>
    <lineage>
        <taxon>Bacteria</taxon>
        <taxon>Pseudomonadati</taxon>
        <taxon>Bacteroidota</taxon>
        <taxon>Bacteroidia</taxon>
        <taxon>Bacteroidales</taxon>
        <taxon>Dysgonomonadaceae</taxon>
        <taxon>Dysgonomonas</taxon>
    </lineage>
</organism>
<accession>A0ABV9KPH4</accession>
<sequence length="491" mass="56558">MEISTLGNYGLCIAEDTVTTFQIGDRPMNSSVLNDPGFEKAVMQPVIPMWLNVNGYNVYARGEHNLQCEEIEYTIKRNRLHPRLIDKQVKFLYGKGPHGYYITTGEDGTLQRKWYRDPEVFRWLESWQKNGIEASYTDFAMSLIRRFYTFYDYFAKHRFSIGAQFGIGYPITGIELAENKYCRLATAKTFDALMEIPNYSDFRYIAFGAWGLATTKFKIYPRFDIAEIHRYRYAAISHHKQSTVGDFYGCNETYLGTKPWIQGANDSPDYINSFLKNSLSAKIHIIIPDAWIVSKRSQIKAICEENKKRKADGKPLLTYNGIDIGTDYSESFLVRYMNSEIKKATEFLSGKNNQGKSFVSYSFRTGAKEEERWRFETIDMKYKEYIDALIAYDKRVDGVLVSSMGLDPSITGISQEGVISKSGADVYYNYIVYLASLTADDEICSEAFNYALQVNFPKKYEAGYRIGYYREIPSRQSQVSENKRMDSLNVS</sequence>